<feature type="active site" description="Proton donor" evidence="13">
    <location>
        <position position="345"/>
    </location>
</feature>
<dbReference type="SUPFAM" id="SSF50621">
    <property type="entry name" value="Alanine racemase C-terminal domain-like"/>
    <property type="match status" value="1"/>
</dbReference>
<dbReference type="PRINTS" id="PR01179">
    <property type="entry name" value="ODADCRBXLASE"/>
</dbReference>
<evidence type="ECO:0000256" key="9">
    <source>
        <dbReference type="ARBA" id="ARBA00060983"/>
    </source>
</evidence>
<dbReference type="CDD" id="cd06828">
    <property type="entry name" value="PLPDE_III_DapDC"/>
    <property type="match status" value="1"/>
</dbReference>
<dbReference type="Gene3D" id="2.40.37.10">
    <property type="entry name" value="Lyase, Ornithine Decarboxylase, Chain A, domain 1"/>
    <property type="match status" value="1"/>
</dbReference>
<dbReference type="Gene3D" id="3.20.20.10">
    <property type="entry name" value="Alanine racemase"/>
    <property type="match status" value="1"/>
</dbReference>
<dbReference type="HAMAP" id="MF_02120">
    <property type="entry name" value="LysA"/>
    <property type="match status" value="1"/>
</dbReference>
<evidence type="ECO:0000313" key="17">
    <source>
        <dbReference type="EMBL" id="RKS87666.1"/>
    </source>
</evidence>
<evidence type="ECO:0000256" key="8">
    <source>
        <dbReference type="ARBA" id="ARBA00060643"/>
    </source>
</evidence>
<feature type="binding site" evidence="12">
    <location>
        <position position="373"/>
    </location>
    <ligand>
        <name>pyridoxal 5'-phosphate</name>
        <dbReference type="ChEBI" id="CHEBI:597326"/>
    </ligand>
</feature>
<keyword evidence="18" id="KW-1185">Reference proteome</keyword>
<dbReference type="AlphaFoldDB" id="A0A495RKH8"/>
<dbReference type="Pfam" id="PF00278">
    <property type="entry name" value="Orn_DAP_Arg_deC"/>
    <property type="match status" value="1"/>
</dbReference>
<keyword evidence="3 12" id="KW-0210">Decarboxylase</keyword>
<evidence type="ECO:0000256" key="4">
    <source>
        <dbReference type="ARBA" id="ARBA00022898"/>
    </source>
</evidence>
<dbReference type="InterPro" id="IPR022643">
    <property type="entry name" value="De-COase2_C"/>
</dbReference>
<dbReference type="NCBIfam" id="TIGR01048">
    <property type="entry name" value="lysA"/>
    <property type="match status" value="1"/>
</dbReference>
<keyword evidence="4 12" id="KW-0663">Pyridoxal phosphate</keyword>
<dbReference type="RefSeq" id="WP_121144546.1">
    <property type="nucleotide sequence ID" value="NZ_RBWY01000001.1"/>
</dbReference>
<dbReference type="FunFam" id="3.20.20.10:FF:000003">
    <property type="entry name" value="Diaminopimelate decarboxylase"/>
    <property type="match status" value="1"/>
</dbReference>
<comment type="catalytic activity">
    <reaction evidence="7 12 14">
        <text>meso-2,6-diaminopimelate + H(+) = L-lysine + CO2</text>
        <dbReference type="Rhea" id="RHEA:15101"/>
        <dbReference type="ChEBI" id="CHEBI:15378"/>
        <dbReference type="ChEBI" id="CHEBI:16526"/>
        <dbReference type="ChEBI" id="CHEBI:32551"/>
        <dbReference type="ChEBI" id="CHEBI:57791"/>
        <dbReference type="EC" id="4.1.1.20"/>
    </reaction>
</comment>
<feature type="modified residue" description="N6-(pyridoxal phosphate)lysine" evidence="12 13">
    <location>
        <position position="60"/>
    </location>
</feature>
<dbReference type="GO" id="GO:0009089">
    <property type="term" value="P:lysine biosynthetic process via diaminopimelate"/>
    <property type="evidence" value="ECO:0007669"/>
    <property type="project" value="UniProtKB-UniRule"/>
</dbReference>
<feature type="binding site" evidence="12">
    <location>
        <position position="346"/>
    </location>
    <ligand>
        <name>substrate</name>
    </ligand>
</feature>
<comment type="pathway">
    <text evidence="8 12 14">Amino-acid biosynthesis; L-lysine biosynthesis via DAP pathway; L-lysine from DL-2,6-diaminopimelate: step 1/1.</text>
</comment>
<evidence type="ECO:0000256" key="12">
    <source>
        <dbReference type="HAMAP-Rule" id="MF_02120"/>
    </source>
</evidence>
<evidence type="ECO:0000256" key="5">
    <source>
        <dbReference type="ARBA" id="ARBA00023154"/>
    </source>
</evidence>
<dbReference type="InterPro" id="IPR022644">
    <property type="entry name" value="De-COase2_N"/>
</dbReference>
<dbReference type="GO" id="GO:0030170">
    <property type="term" value="F:pyridoxal phosphate binding"/>
    <property type="evidence" value="ECO:0007669"/>
    <property type="project" value="UniProtKB-UniRule"/>
</dbReference>
<keyword evidence="6 12" id="KW-0456">Lyase</keyword>
<dbReference type="Pfam" id="PF02784">
    <property type="entry name" value="Orn_Arg_deC_N"/>
    <property type="match status" value="1"/>
</dbReference>
<feature type="binding site" evidence="12">
    <location>
        <position position="373"/>
    </location>
    <ligand>
        <name>substrate</name>
    </ligand>
</feature>
<dbReference type="Proteomes" id="UP000278542">
    <property type="component" value="Unassembled WGS sequence"/>
</dbReference>
<organism evidence="17 18">
    <name type="scientific">Orbus hercynius</name>
    <dbReference type="NCBI Taxonomy" id="593135"/>
    <lineage>
        <taxon>Bacteria</taxon>
        <taxon>Pseudomonadati</taxon>
        <taxon>Pseudomonadota</taxon>
        <taxon>Gammaproteobacteria</taxon>
        <taxon>Orbales</taxon>
        <taxon>Orbaceae</taxon>
        <taxon>Orbus</taxon>
    </lineage>
</organism>
<dbReference type="UniPathway" id="UPA00034">
    <property type="reaction ID" value="UER00027"/>
</dbReference>
<proteinExistence type="inferred from homology"/>
<feature type="binding site" evidence="12">
    <location>
        <position position="317"/>
    </location>
    <ligand>
        <name>substrate</name>
    </ligand>
</feature>
<evidence type="ECO:0000256" key="11">
    <source>
        <dbReference type="ARBA" id="ARBA00074972"/>
    </source>
</evidence>
<name>A0A495RKH8_9GAMM</name>
<dbReference type="PANTHER" id="PTHR43727:SF2">
    <property type="entry name" value="GROUP IV DECARBOXYLASE"/>
    <property type="match status" value="1"/>
</dbReference>
<dbReference type="InterPro" id="IPR000183">
    <property type="entry name" value="Orn/DAP/Arg_de-COase"/>
</dbReference>
<dbReference type="InterPro" id="IPR022653">
    <property type="entry name" value="De-COase2_pyr-phos_BS"/>
</dbReference>
<reference evidence="17 18" key="1">
    <citation type="submission" date="2018-10" db="EMBL/GenBank/DDBJ databases">
        <title>Genomic Encyclopedia of Type Strains, Phase IV (KMG-IV): sequencing the most valuable type-strain genomes for metagenomic binning, comparative biology and taxonomic classification.</title>
        <authorList>
            <person name="Goeker M."/>
        </authorList>
    </citation>
    <scope>NUCLEOTIDE SEQUENCE [LARGE SCALE GENOMIC DNA]</scope>
    <source>
        <strain evidence="17 18">DSM 22228</strain>
    </source>
</reference>
<feature type="domain" description="Orn/DAP/Arg decarboxylase 2 N-terminal" evidence="16">
    <location>
        <begin position="36"/>
        <end position="281"/>
    </location>
</feature>
<evidence type="ECO:0000256" key="7">
    <source>
        <dbReference type="ARBA" id="ARBA00050464"/>
    </source>
</evidence>
<evidence type="ECO:0000256" key="3">
    <source>
        <dbReference type="ARBA" id="ARBA00022793"/>
    </source>
</evidence>
<sequence length="415" mass="46190">MNFLHYQQDKLFVHQQSIADLAKRYGTPLYVYSENYIKKQWTEFNDALKGRKHLICYAIKANSNLAILSTLAQLGSGFDIVSQGELERVLKAGADPKKVVFSGVAKSVSEIERALEVGIKCFNVESEAELLRIQDVAKRLNKIAPISLRINPDVDAKTHPYISTGLRENKFGISYQLARQVYQRATTLSHIAIMGIDCHIGSQLTELSPFLDAADRILALVDELKSDGIIIKHIDFGGGLGVCYDDEVPPTSADLVAALLKKLDNYQDIEILFEPGRSIVANAGLLVTKVEYIKHQDDNHFAIVDAGMNDLIRPALYEAWMRIIPETQPSADAPNYAYNVVGPICESSDFLGKGRQLAVQQDDLLVVCSAGAYGFSMASNYNSHPRPAEVMVDDTDHRLIRQRESFDMLWQGEIV</sequence>
<evidence type="ECO:0000256" key="14">
    <source>
        <dbReference type="RuleBase" id="RU003738"/>
    </source>
</evidence>
<evidence type="ECO:0000256" key="2">
    <source>
        <dbReference type="ARBA" id="ARBA00022605"/>
    </source>
</evidence>
<feature type="binding site" evidence="12">
    <location>
        <position position="239"/>
    </location>
    <ligand>
        <name>pyridoxal 5'-phosphate</name>
        <dbReference type="ChEBI" id="CHEBI:597326"/>
    </ligand>
</feature>
<comment type="caution">
    <text evidence="17">The sequence shown here is derived from an EMBL/GenBank/DDBJ whole genome shotgun (WGS) entry which is preliminary data.</text>
</comment>
<dbReference type="InterPro" id="IPR002986">
    <property type="entry name" value="DAP_deCOOHase_LysA"/>
</dbReference>
<comment type="function">
    <text evidence="12">Specifically catalyzes the decarboxylation of meso-diaminopimelate (meso-DAP) to L-lysine.</text>
</comment>
<feature type="domain" description="Orn/DAP/Arg decarboxylase 2 C-terminal" evidence="15">
    <location>
        <begin position="30"/>
        <end position="371"/>
    </location>
</feature>
<dbReference type="OrthoDB" id="9802241at2"/>
<dbReference type="InterPro" id="IPR029066">
    <property type="entry name" value="PLP-binding_barrel"/>
</dbReference>
<evidence type="ECO:0000256" key="1">
    <source>
        <dbReference type="ARBA" id="ARBA00001933"/>
    </source>
</evidence>
<dbReference type="PRINTS" id="PR01181">
    <property type="entry name" value="DAPDCRBXLASE"/>
</dbReference>
<protein>
    <recommendedName>
        <fullName evidence="11 12">Diaminopimelate decarboxylase</fullName>
        <shortName evidence="12">DAP decarboxylase</shortName>
        <shortName evidence="12">DAPDC</shortName>
        <ecNumber evidence="10 12">4.1.1.20</ecNumber>
    </recommendedName>
</protein>
<gene>
    <name evidence="12" type="primary">lysA</name>
    <name evidence="17" type="ORF">DES39_0907</name>
</gene>
<dbReference type="EC" id="4.1.1.20" evidence="10 12"/>
<evidence type="ECO:0000256" key="10">
    <source>
        <dbReference type="ARBA" id="ARBA00066427"/>
    </source>
</evidence>
<evidence type="ECO:0000256" key="13">
    <source>
        <dbReference type="PIRSR" id="PIRSR600183-50"/>
    </source>
</evidence>
<dbReference type="GO" id="GO:0008836">
    <property type="term" value="F:diaminopimelate decarboxylase activity"/>
    <property type="evidence" value="ECO:0007669"/>
    <property type="project" value="UniProtKB-UniRule"/>
</dbReference>
<dbReference type="EMBL" id="RBWY01000001">
    <property type="protein sequence ID" value="RKS87666.1"/>
    <property type="molecule type" value="Genomic_DNA"/>
</dbReference>
<evidence type="ECO:0000313" key="18">
    <source>
        <dbReference type="Proteomes" id="UP000278542"/>
    </source>
</evidence>
<dbReference type="PANTHER" id="PTHR43727">
    <property type="entry name" value="DIAMINOPIMELATE DECARBOXYLASE"/>
    <property type="match status" value="1"/>
</dbReference>
<dbReference type="FunFam" id="2.40.37.10:FF:000003">
    <property type="entry name" value="Diaminopimelate decarboxylase"/>
    <property type="match status" value="1"/>
</dbReference>
<evidence type="ECO:0000256" key="6">
    <source>
        <dbReference type="ARBA" id="ARBA00023239"/>
    </source>
</evidence>
<dbReference type="SUPFAM" id="SSF51419">
    <property type="entry name" value="PLP-binding barrel"/>
    <property type="match status" value="1"/>
</dbReference>
<evidence type="ECO:0000259" key="16">
    <source>
        <dbReference type="Pfam" id="PF02784"/>
    </source>
</evidence>
<feature type="binding site" evidence="12">
    <location>
        <position position="277"/>
    </location>
    <ligand>
        <name>substrate</name>
    </ligand>
</feature>
<feature type="binding site" evidence="12">
    <location>
        <position position="313"/>
    </location>
    <ligand>
        <name>substrate</name>
    </ligand>
</feature>
<feature type="binding site" evidence="12">
    <location>
        <begin position="274"/>
        <end position="277"/>
    </location>
    <ligand>
        <name>pyridoxal 5'-phosphate</name>
        <dbReference type="ChEBI" id="CHEBI:597326"/>
    </ligand>
</feature>
<comment type="cofactor">
    <cofactor evidence="1 12 13 14">
        <name>pyridoxal 5'-phosphate</name>
        <dbReference type="ChEBI" id="CHEBI:597326"/>
    </cofactor>
</comment>
<comment type="similarity">
    <text evidence="9 12">Belongs to the Orn/Lys/Arg decarboxylase class-II family. LysA subfamily.</text>
</comment>
<keyword evidence="5 12" id="KW-0457">Lysine biosynthesis</keyword>
<accession>A0A495RKH8</accession>
<keyword evidence="2 12" id="KW-0028">Amino-acid biosynthesis</keyword>
<comment type="subunit">
    <text evidence="12">Homodimer.</text>
</comment>
<dbReference type="InterPro" id="IPR009006">
    <property type="entry name" value="Ala_racemase/Decarboxylase_C"/>
</dbReference>
<evidence type="ECO:0000259" key="15">
    <source>
        <dbReference type="Pfam" id="PF00278"/>
    </source>
</evidence>
<dbReference type="PROSITE" id="PS00878">
    <property type="entry name" value="ODR_DC_2_1"/>
    <property type="match status" value="1"/>
</dbReference>